<proteinExistence type="predicted"/>
<dbReference type="Proteomes" id="UP000215355">
    <property type="component" value="Chromosome 1"/>
</dbReference>
<sequence length="157" mass="18277">MLEAIKKSEIEMVKDHYSNLDINKPDRFNRTLLMNAILYGELELADWAISRQANVNHQDKKGLSALHIAVERNQFQLVSFMLRKGVDVDLQDHFGNTALWRAMMDNVDVNIIYILFQYQADPDLKNNYGISARDLLSEENRNWELLHKIFNEVSPAN</sequence>
<dbReference type="InterPro" id="IPR050776">
    <property type="entry name" value="Ank_Repeat/CDKN_Inhibitor"/>
</dbReference>
<organism evidence="4 5">
    <name type="scientific">Sphingobacterium mizutaii</name>
    <dbReference type="NCBI Taxonomy" id="1010"/>
    <lineage>
        <taxon>Bacteria</taxon>
        <taxon>Pseudomonadati</taxon>
        <taxon>Bacteroidota</taxon>
        <taxon>Sphingobacteriia</taxon>
        <taxon>Sphingobacteriales</taxon>
        <taxon>Sphingobacteriaceae</taxon>
        <taxon>Sphingobacterium</taxon>
    </lineage>
</organism>
<keyword evidence="1" id="KW-0677">Repeat</keyword>
<evidence type="ECO:0000256" key="1">
    <source>
        <dbReference type="ARBA" id="ARBA00022737"/>
    </source>
</evidence>
<evidence type="ECO:0000256" key="3">
    <source>
        <dbReference type="PROSITE-ProRule" id="PRU00023"/>
    </source>
</evidence>
<dbReference type="InterPro" id="IPR036770">
    <property type="entry name" value="Ankyrin_rpt-contain_sf"/>
</dbReference>
<dbReference type="SUPFAM" id="SSF48403">
    <property type="entry name" value="Ankyrin repeat"/>
    <property type="match status" value="1"/>
</dbReference>
<dbReference type="AlphaFoldDB" id="A0AAJ4XAF2"/>
<dbReference type="RefSeq" id="WP_093094991.1">
    <property type="nucleotide sequence ID" value="NZ_FNGK01000001.1"/>
</dbReference>
<protein>
    <submittedName>
        <fullName evidence="4">Ribulose-5-phosphate 4-epimerase and related epimerases and aldolases</fullName>
    </submittedName>
</protein>
<name>A0AAJ4XAF2_9SPHI</name>
<dbReference type="KEGG" id="smiz:4412673_01214"/>
<dbReference type="InterPro" id="IPR002110">
    <property type="entry name" value="Ankyrin_rpt"/>
</dbReference>
<reference evidence="4 5" key="1">
    <citation type="submission" date="2017-06" db="EMBL/GenBank/DDBJ databases">
        <authorList>
            <consortium name="Pathogen Informatics"/>
        </authorList>
    </citation>
    <scope>NUCLEOTIDE SEQUENCE [LARGE SCALE GENOMIC DNA]</scope>
    <source>
        <strain evidence="4 5">NCTC12149</strain>
    </source>
</reference>
<gene>
    <name evidence="4" type="ORF">SAMEA4412673_01214</name>
</gene>
<accession>A0AAJ4XAF2</accession>
<dbReference type="Gene3D" id="1.25.40.20">
    <property type="entry name" value="Ankyrin repeat-containing domain"/>
    <property type="match status" value="1"/>
</dbReference>
<evidence type="ECO:0000313" key="4">
    <source>
        <dbReference type="EMBL" id="SNV46313.1"/>
    </source>
</evidence>
<dbReference type="Pfam" id="PF12796">
    <property type="entry name" value="Ank_2"/>
    <property type="match status" value="1"/>
</dbReference>
<dbReference type="PROSITE" id="PS50297">
    <property type="entry name" value="ANK_REP_REGION"/>
    <property type="match status" value="1"/>
</dbReference>
<dbReference type="SMART" id="SM00248">
    <property type="entry name" value="ANK"/>
    <property type="match status" value="3"/>
</dbReference>
<feature type="repeat" description="ANK" evidence="3">
    <location>
        <begin position="61"/>
        <end position="93"/>
    </location>
</feature>
<dbReference type="EMBL" id="LT906468">
    <property type="protein sequence ID" value="SNV46313.1"/>
    <property type="molecule type" value="Genomic_DNA"/>
</dbReference>
<dbReference type="PANTHER" id="PTHR24201">
    <property type="entry name" value="ANK_REP_REGION DOMAIN-CONTAINING PROTEIN"/>
    <property type="match status" value="1"/>
</dbReference>
<evidence type="ECO:0000313" key="5">
    <source>
        <dbReference type="Proteomes" id="UP000215355"/>
    </source>
</evidence>
<dbReference type="PROSITE" id="PS50088">
    <property type="entry name" value="ANK_REPEAT"/>
    <property type="match status" value="1"/>
</dbReference>
<evidence type="ECO:0000256" key="2">
    <source>
        <dbReference type="ARBA" id="ARBA00023043"/>
    </source>
</evidence>
<dbReference type="PANTHER" id="PTHR24201:SF16">
    <property type="entry name" value="ANKYRIN-1-LIKE-RELATED"/>
    <property type="match status" value="1"/>
</dbReference>
<keyword evidence="2 3" id="KW-0040">ANK repeat</keyword>